<evidence type="ECO:0000313" key="3">
    <source>
        <dbReference type="Proteomes" id="UP000604046"/>
    </source>
</evidence>
<keyword evidence="3" id="KW-1185">Reference proteome</keyword>
<protein>
    <submittedName>
        <fullName evidence="2">Uncharacterized protein</fullName>
    </submittedName>
</protein>
<evidence type="ECO:0000256" key="1">
    <source>
        <dbReference type="SAM" id="MobiDB-lite"/>
    </source>
</evidence>
<dbReference type="Proteomes" id="UP000604046">
    <property type="component" value="Unassembled WGS sequence"/>
</dbReference>
<feature type="compositionally biased region" description="Basic and acidic residues" evidence="1">
    <location>
        <begin position="353"/>
        <end position="362"/>
    </location>
</feature>
<name>A0A812Q4D2_9DINO</name>
<dbReference type="AlphaFoldDB" id="A0A812Q4D2"/>
<accession>A0A812Q4D2</accession>
<evidence type="ECO:0000313" key="2">
    <source>
        <dbReference type="EMBL" id="CAE7369994.1"/>
    </source>
</evidence>
<gene>
    <name evidence="2" type="ORF">SNAT2548_LOCUS20174</name>
</gene>
<organism evidence="2 3">
    <name type="scientific">Symbiodinium natans</name>
    <dbReference type="NCBI Taxonomy" id="878477"/>
    <lineage>
        <taxon>Eukaryota</taxon>
        <taxon>Sar</taxon>
        <taxon>Alveolata</taxon>
        <taxon>Dinophyceae</taxon>
        <taxon>Suessiales</taxon>
        <taxon>Symbiodiniaceae</taxon>
        <taxon>Symbiodinium</taxon>
    </lineage>
</organism>
<reference evidence="2" key="1">
    <citation type="submission" date="2021-02" db="EMBL/GenBank/DDBJ databases">
        <authorList>
            <person name="Dougan E. K."/>
            <person name="Rhodes N."/>
            <person name="Thang M."/>
            <person name="Chan C."/>
        </authorList>
    </citation>
    <scope>NUCLEOTIDE SEQUENCE</scope>
</reference>
<comment type="caution">
    <text evidence="2">The sequence shown here is derived from an EMBL/GenBank/DDBJ whole genome shotgun (WGS) entry which is preliminary data.</text>
</comment>
<feature type="region of interest" description="Disordered" evidence="1">
    <location>
        <begin position="318"/>
        <end position="362"/>
    </location>
</feature>
<proteinExistence type="predicted"/>
<sequence>MFPYPYSEFGYFPKLRGFTRSGLGPIGIDAARHAALLVRVLVTAPCQQTGKPRHGLCPGQRSAVQFYLPSALLRGATCVAFFAAFFPFQAYSGYPDMSSWRCFHSWRLNYGSGLGCREIATAFPREVDCRALKGFTMMKAVFAENGFCTGAVDCEWLRSQFLGWPASWPFDTPGREFPDKESGSPDFYWSRCRYCVERFSCLSEITPEDFRGWCAGARNDTLNPGFSQEAFFLQHYGNGNMTQNTVRAAFAGCVLKSEAASIGQLSSWKLATQCLLYFPAVALVVWLSLSFSLPHLWRERERGALHIVVRASRRHLGAGHRAKGSGTAKADEAGRYQAQYDGPSSSLPGPTHGESRTGDGAK</sequence>
<dbReference type="EMBL" id="CAJNDS010002202">
    <property type="protein sequence ID" value="CAE7369994.1"/>
    <property type="molecule type" value="Genomic_DNA"/>
</dbReference>